<organism evidence="1 2">
    <name type="scientific">Actinoplanes siamensis</name>
    <dbReference type="NCBI Taxonomy" id="1223317"/>
    <lineage>
        <taxon>Bacteria</taxon>
        <taxon>Bacillati</taxon>
        <taxon>Actinomycetota</taxon>
        <taxon>Actinomycetes</taxon>
        <taxon>Micromonosporales</taxon>
        <taxon>Micromonosporaceae</taxon>
        <taxon>Actinoplanes</taxon>
    </lineage>
</organism>
<gene>
    <name evidence="1" type="ORF">Asi03nite_54030</name>
</gene>
<proteinExistence type="predicted"/>
<reference evidence="1" key="1">
    <citation type="submission" date="2021-01" db="EMBL/GenBank/DDBJ databases">
        <title>Whole genome shotgun sequence of Actinoplanes siamensis NBRC 109076.</title>
        <authorList>
            <person name="Komaki H."/>
            <person name="Tamura T."/>
        </authorList>
    </citation>
    <scope>NUCLEOTIDE SEQUENCE</scope>
    <source>
        <strain evidence="1">NBRC 109076</strain>
    </source>
</reference>
<dbReference type="RefSeq" id="WP_203683252.1">
    <property type="nucleotide sequence ID" value="NZ_BOMW01000055.1"/>
</dbReference>
<dbReference type="InterPro" id="IPR011006">
    <property type="entry name" value="CheY-like_superfamily"/>
</dbReference>
<dbReference type="SUPFAM" id="SSF52172">
    <property type="entry name" value="CheY-like"/>
    <property type="match status" value="1"/>
</dbReference>
<protein>
    <submittedName>
        <fullName evidence="1">Uncharacterized protein</fullName>
    </submittedName>
</protein>
<name>A0A919NBQ8_9ACTN</name>
<dbReference type="AlphaFoldDB" id="A0A919NBQ8"/>
<dbReference type="EMBL" id="BOMW01000055">
    <property type="protein sequence ID" value="GIF07865.1"/>
    <property type="molecule type" value="Genomic_DNA"/>
</dbReference>
<keyword evidence="2" id="KW-1185">Reference proteome</keyword>
<evidence type="ECO:0000313" key="1">
    <source>
        <dbReference type="EMBL" id="GIF07865.1"/>
    </source>
</evidence>
<sequence length="356" mass="39823">MIEIELLNGRVDLVRDGVPVALTPDEGWLTVALALAPEEGLAARTIKDALHVKIISGALRQRLTRFRNRTGLAIRSADVKSAKVYHLDLTDVRVDALDYLTRVDQIRRAGPAVDDATLDAARALWKLGLPRFPNMAEPAPAAYESLRCAHEYLTGSGRRILIVDDQVGDELAARLRRHRCTVAHDLAEFEKYYPVLDDFDLAVVDLHLTQTYADNTGDTIVREINLMGVGLPVVMITLRPPENRSIPEWIRSLGLVDVIFKKRDEPGADMAFVAQRVNEILLEEPAARACDQLMHRVQKLRRKARERLRAGRSEAAYTEAVARMDEYAEKINRLASDNQLADARAEAARFVASYGE</sequence>
<accession>A0A919NBQ8</accession>
<dbReference type="Proteomes" id="UP000629619">
    <property type="component" value="Unassembled WGS sequence"/>
</dbReference>
<evidence type="ECO:0000313" key="2">
    <source>
        <dbReference type="Proteomes" id="UP000629619"/>
    </source>
</evidence>
<comment type="caution">
    <text evidence="1">The sequence shown here is derived from an EMBL/GenBank/DDBJ whole genome shotgun (WGS) entry which is preliminary data.</text>
</comment>